<dbReference type="PANTHER" id="PTHR34815:SF2">
    <property type="entry name" value="N-ACETYLTRANSFERASE DOMAIN-CONTAINING PROTEIN"/>
    <property type="match status" value="1"/>
</dbReference>
<dbReference type="SUPFAM" id="SSF55729">
    <property type="entry name" value="Acyl-CoA N-acyltransferases (Nat)"/>
    <property type="match status" value="1"/>
</dbReference>
<evidence type="ECO:0000313" key="3">
    <source>
        <dbReference type="Proteomes" id="UP000009131"/>
    </source>
</evidence>
<dbReference type="InterPro" id="IPR055100">
    <property type="entry name" value="GNAT_LYC1-like"/>
</dbReference>
<proteinExistence type="predicted"/>
<evidence type="ECO:0000259" key="1">
    <source>
        <dbReference type="Pfam" id="PF22998"/>
    </source>
</evidence>
<dbReference type="AlphaFoldDB" id="G7DW61"/>
<reference evidence="2 3" key="2">
    <citation type="journal article" date="2012" name="Open Biol.">
        <title>Characteristics of nucleosomes and linker DNA regions on the genome of the basidiomycete Mixia osmundae revealed by mono- and dinucleosome mapping.</title>
        <authorList>
            <person name="Nishida H."/>
            <person name="Kondo S."/>
            <person name="Matsumoto T."/>
            <person name="Suzuki Y."/>
            <person name="Yoshikawa H."/>
            <person name="Taylor T.D."/>
            <person name="Sugiyama J."/>
        </authorList>
    </citation>
    <scope>NUCLEOTIDE SEQUENCE [LARGE SCALE GENOMIC DNA]</scope>
    <source>
        <strain evidence="3">CBS 9802 / IAM 14324 / JCM 22182 / KY 12970</strain>
    </source>
</reference>
<dbReference type="InterPro" id="IPR053013">
    <property type="entry name" value="LAT"/>
</dbReference>
<dbReference type="InterPro" id="IPR016181">
    <property type="entry name" value="Acyl_CoA_acyltransferase"/>
</dbReference>
<dbReference type="HOGENOM" id="CLU_038171_2_0_1"/>
<evidence type="ECO:0000313" key="2">
    <source>
        <dbReference type="EMBL" id="GAA94867.1"/>
    </source>
</evidence>
<dbReference type="RefSeq" id="XP_014565012.1">
    <property type="nucleotide sequence ID" value="XM_014709526.1"/>
</dbReference>
<reference evidence="2 3" key="1">
    <citation type="journal article" date="2011" name="J. Gen. Appl. Microbiol.">
        <title>Draft genome sequencing of the enigmatic basidiomycete Mixia osmundae.</title>
        <authorList>
            <person name="Nishida H."/>
            <person name="Nagatsuka Y."/>
            <person name="Sugiyama J."/>
        </authorList>
    </citation>
    <scope>NUCLEOTIDE SEQUENCE [LARGE SCALE GENOMIC DNA]</scope>
    <source>
        <strain evidence="3">CBS 9802 / IAM 14324 / JCM 22182 / KY 12970</strain>
    </source>
</reference>
<comment type="caution">
    <text evidence="2">The sequence shown here is derived from an EMBL/GenBank/DDBJ whole genome shotgun (WGS) entry which is preliminary data.</text>
</comment>
<dbReference type="Pfam" id="PF22998">
    <property type="entry name" value="GNAT_LYC1-like"/>
    <property type="match status" value="1"/>
</dbReference>
<dbReference type="InParanoid" id="G7DW61"/>
<dbReference type="Gene3D" id="3.40.630.30">
    <property type="match status" value="1"/>
</dbReference>
<keyword evidence="3" id="KW-1185">Reference proteome</keyword>
<dbReference type="OrthoDB" id="2020070at2759"/>
<dbReference type="eggNOG" id="ENOG502S41G">
    <property type="taxonomic scope" value="Eukaryota"/>
</dbReference>
<name>G7DW61_MIXOS</name>
<dbReference type="OMA" id="TCWILVD"/>
<protein>
    <recommendedName>
        <fullName evidence="1">LYC1 C-terminal domain-containing protein</fullName>
    </recommendedName>
</protein>
<dbReference type="PANTHER" id="PTHR34815">
    <property type="entry name" value="LYSINE ACETYLTRANSFERASE"/>
    <property type="match status" value="1"/>
</dbReference>
<sequence length="371" mass="40998">MPGEVRLVRATAAQSIEANKRSHVEWAKGLSVDEYLSREETLGRCKVAQGLLAWVLIPRSAPTDTLDFFCACETYRRRLFAHAPRLGQPGQSLEGIGYGICSVFTPQRYRGKGYAGQMMKLLHAKLAKPGTSPFASDAQDGDDEDGPRDATLSVLYSDAGTFYQAHGWTIIGALHTIWPVQSVALEVKPQLSTERLDDGMINSCAKQDVAATQRQVYTSADTAFAFVPTGDEQQWLVTRSKFYHEHLPARRGHSPPTTFGARVITDHADSLESHSASEYAVWNYDYSGSELNILRLRVNSPEALEALMVVAVECAREQECQTITAWNVDTGLLKSAGLVSQTKKSSLPALAIYDDHLRGADWLVNENLFWC</sequence>
<dbReference type="Proteomes" id="UP000009131">
    <property type="component" value="Unassembled WGS sequence"/>
</dbReference>
<organism evidence="2 3">
    <name type="scientific">Mixia osmundae (strain CBS 9802 / IAM 14324 / JCM 22182 / KY 12970)</name>
    <dbReference type="NCBI Taxonomy" id="764103"/>
    <lineage>
        <taxon>Eukaryota</taxon>
        <taxon>Fungi</taxon>
        <taxon>Dikarya</taxon>
        <taxon>Basidiomycota</taxon>
        <taxon>Pucciniomycotina</taxon>
        <taxon>Mixiomycetes</taxon>
        <taxon>Mixiales</taxon>
        <taxon>Mixiaceae</taxon>
        <taxon>Mixia</taxon>
    </lineage>
</organism>
<gene>
    <name evidence="2" type="primary">Mo01521</name>
    <name evidence="2" type="ORF">E5Q_01521</name>
</gene>
<dbReference type="EMBL" id="BABT02000047">
    <property type="protein sequence ID" value="GAA94867.1"/>
    <property type="molecule type" value="Genomic_DNA"/>
</dbReference>
<feature type="domain" description="LYC1 C-terminal" evidence="1">
    <location>
        <begin position="189"/>
        <end position="371"/>
    </location>
</feature>
<accession>G7DW61</accession>
<dbReference type="STRING" id="764103.G7DW61"/>